<sequence length="288" mass="31057">MTQSTAAPFIAADTALSAGQSTRTVWRQKRHGLSVAEDDQLATEVPIALQYNGISHAVLLATPTFLEDLAIGFSFTEGIIRSANDIYDVVIDQDERGYVLNIEIASACLNQLKQRRRQLAGRTGCGLCGLESLNEVRRDLAPVAPPVQPYSATAIFNALDQLRHRQPLHQVTGATHAAGWADLNGVIQVVREDVGRHNALDKLIGHLLTHNTAVEKGLVVVSSRASFEMVQKTAALGASVLVAVSAPTTYAIQVADELGLLLVAFGREKQFSAYSHPEFLQASTDYAC</sequence>
<accession>A0A9D3ABR2</accession>
<comment type="similarity">
    <text evidence="3">Belongs to the FdhD family.</text>
</comment>
<name>A0A9D3ABR2_9BURK</name>
<evidence type="ECO:0000313" key="4">
    <source>
        <dbReference type="EMBL" id="HJH25057.1"/>
    </source>
</evidence>
<reference evidence="5 7" key="1">
    <citation type="submission" date="2020-03" db="EMBL/GenBank/DDBJ databases">
        <title>Genomic Encyclopedia of Type Strains, Phase IV (KMG-IV): sequencing the most valuable type-strain genomes for metagenomic binning, comparative biology and taxonomic classification.</title>
        <authorList>
            <person name="Goeker M."/>
        </authorList>
    </citation>
    <scope>NUCLEOTIDE SEQUENCE [LARGE SCALE GENOMIC DNA]</scope>
    <source>
        <strain evidence="5 7">DSM 26613</strain>
    </source>
</reference>
<dbReference type="Proteomes" id="UP000700248">
    <property type="component" value="Unassembled WGS sequence"/>
</dbReference>
<comment type="function">
    <text evidence="3">Required for formate dehydrogenase (FDH) activity. Acts as a sulfur carrier protein that transfers sulfur from IscS to the molybdenum cofactor prior to its insertion into FDH.</text>
</comment>
<protein>
    <recommendedName>
        <fullName evidence="3">Sulfur carrier protein FdhD</fullName>
    </recommendedName>
</protein>
<dbReference type="GO" id="GO:0006777">
    <property type="term" value="P:Mo-molybdopterin cofactor biosynthetic process"/>
    <property type="evidence" value="ECO:0007669"/>
    <property type="project" value="UniProtKB-UniRule"/>
</dbReference>
<dbReference type="HAMAP" id="MF_00187">
    <property type="entry name" value="FdhD"/>
    <property type="match status" value="1"/>
</dbReference>
<evidence type="ECO:0000313" key="6">
    <source>
        <dbReference type="Proteomes" id="UP000700248"/>
    </source>
</evidence>
<proteinExistence type="inferred from homology"/>
<dbReference type="GO" id="GO:0097163">
    <property type="term" value="F:sulfur carrier activity"/>
    <property type="evidence" value="ECO:0007669"/>
    <property type="project" value="UniProtKB-UniRule"/>
</dbReference>
<comment type="caution">
    <text evidence="4">The sequence shown here is derived from an EMBL/GenBank/DDBJ whole genome shotgun (WGS) entry which is preliminary data.</text>
</comment>
<keyword evidence="7" id="KW-1185">Reference proteome</keyword>
<keyword evidence="2 3" id="KW-0501">Molybdenum cofactor biosynthesis</keyword>
<dbReference type="PANTHER" id="PTHR30592:SF1">
    <property type="entry name" value="SULFUR CARRIER PROTEIN FDHD"/>
    <property type="match status" value="1"/>
</dbReference>
<gene>
    <name evidence="3 4" type="primary">fdhD</name>
    <name evidence="5" type="ORF">GGR41_001034</name>
    <name evidence="4" type="ORF">K8U84_10965</name>
</gene>
<dbReference type="Pfam" id="PF02634">
    <property type="entry name" value="FdhD-NarQ"/>
    <property type="match status" value="1"/>
</dbReference>
<dbReference type="AlphaFoldDB" id="A0A9D3ABR2"/>
<evidence type="ECO:0000256" key="3">
    <source>
        <dbReference type="HAMAP-Rule" id="MF_00187"/>
    </source>
</evidence>
<dbReference type="InterPro" id="IPR003786">
    <property type="entry name" value="FdhD"/>
</dbReference>
<dbReference type="EMBL" id="JAATIZ010000002">
    <property type="protein sequence ID" value="NJB64805.1"/>
    <property type="molecule type" value="Genomic_DNA"/>
</dbReference>
<evidence type="ECO:0000256" key="1">
    <source>
        <dbReference type="ARBA" id="ARBA00022490"/>
    </source>
</evidence>
<reference evidence="4" key="3">
    <citation type="submission" date="2021-09" db="EMBL/GenBank/DDBJ databases">
        <authorList>
            <person name="Gilroy R."/>
        </authorList>
    </citation>
    <scope>NUCLEOTIDE SEQUENCE</scope>
    <source>
        <strain evidence="4">CHK175-13533</strain>
    </source>
</reference>
<dbReference type="Gene3D" id="3.10.20.10">
    <property type="match status" value="1"/>
</dbReference>
<dbReference type="Gene3D" id="3.40.140.10">
    <property type="entry name" value="Cytidine Deaminase, domain 2"/>
    <property type="match status" value="1"/>
</dbReference>
<dbReference type="NCBIfam" id="TIGR00129">
    <property type="entry name" value="fdhD_narQ"/>
    <property type="match status" value="1"/>
</dbReference>
<keyword evidence="1 3" id="KW-0963">Cytoplasm</keyword>
<feature type="active site" description="Cysteine persulfide intermediate" evidence="3">
    <location>
        <position position="125"/>
    </location>
</feature>
<evidence type="ECO:0000256" key="2">
    <source>
        <dbReference type="ARBA" id="ARBA00023150"/>
    </source>
</evidence>
<dbReference type="SUPFAM" id="SSF53927">
    <property type="entry name" value="Cytidine deaminase-like"/>
    <property type="match status" value="1"/>
</dbReference>
<dbReference type="GO" id="GO:0005737">
    <property type="term" value="C:cytoplasm"/>
    <property type="evidence" value="ECO:0007669"/>
    <property type="project" value="UniProtKB-SubCell"/>
</dbReference>
<evidence type="ECO:0000313" key="5">
    <source>
        <dbReference type="EMBL" id="NJB64805.1"/>
    </source>
</evidence>
<dbReference type="EMBL" id="DYTQ01000112">
    <property type="protein sequence ID" value="HJH25057.1"/>
    <property type="molecule type" value="Genomic_DNA"/>
</dbReference>
<dbReference type="GO" id="GO:0016783">
    <property type="term" value="F:sulfurtransferase activity"/>
    <property type="evidence" value="ECO:0007669"/>
    <property type="project" value="InterPro"/>
</dbReference>
<reference evidence="4" key="2">
    <citation type="journal article" date="2021" name="PeerJ">
        <title>Extensive microbial diversity within the chicken gut microbiome revealed by metagenomics and culture.</title>
        <authorList>
            <person name="Gilroy R."/>
            <person name="Ravi A."/>
            <person name="Getino M."/>
            <person name="Pursley I."/>
            <person name="Horton D.L."/>
            <person name="Alikhan N.F."/>
            <person name="Baker D."/>
            <person name="Gharbi K."/>
            <person name="Hall N."/>
            <person name="Watson M."/>
            <person name="Adriaenssens E.M."/>
            <person name="Foster-Nyarko E."/>
            <person name="Jarju S."/>
            <person name="Secka A."/>
            <person name="Antonio M."/>
            <person name="Oren A."/>
            <person name="Chaudhuri R.R."/>
            <person name="La Ragione R."/>
            <person name="Hildebrand F."/>
            <person name="Pallen M.J."/>
        </authorList>
    </citation>
    <scope>NUCLEOTIDE SEQUENCE</scope>
    <source>
        <strain evidence="4">CHK175-13533</strain>
    </source>
</reference>
<dbReference type="PANTHER" id="PTHR30592">
    <property type="entry name" value="FORMATE DEHYDROGENASE"/>
    <property type="match status" value="1"/>
</dbReference>
<comment type="subcellular location">
    <subcellularLocation>
        <location evidence="3">Cytoplasm</location>
    </subcellularLocation>
</comment>
<organism evidence="4 6">
    <name type="scientific">Paenalcaligenes hominis</name>
    <dbReference type="NCBI Taxonomy" id="643674"/>
    <lineage>
        <taxon>Bacteria</taxon>
        <taxon>Pseudomonadati</taxon>
        <taxon>Pseudomonadota</taxon>
        <taxon>Betaproteobacteria</taxon>
        <taxon>Burkholderiales</taxon>
        <taxon>Alcaligenaceae</taxon>
        <taxon>Paenalcaligenes</taxon>
    </lineage>
</organism>
<dbReference type="PIRSF" id="PIRSF015626">
    <property type="entry name" value="FdhD"/>
    <property type="match status" value="1"/>
</dbReference>
<dbReference type="RefSeq" id="WP_167660946.1">
    <property type="nucleotide sequence ID" value="NZ_BMCQ01000001.1"/>
</dbReference>
<dbReference type="InterPro" id="IPR016193">
    <property type="entry name" value="Cytidine_deaminase-like"/>
</dbReference>
<comment type="caution">
    <text evidence="3">Lacks conserved residue(s) required for the propagation of feature annotation.</text>
</comment>
<evidence type="ECO:0000313" key="7">
    <source>
        <dbReference type="Proteomes" id="UP000783934"/>
    </source>
</evidence>
<dbReference type="Proteomes" id="UP000783934">
    <property type="component" value="Unassembled WGS sequence"/>
</dbReference>